<dbReference type="GO" id="GO:0008168">
    <property type="term" value="F:methyltransferase activity"/>
    <property type="evidence" value="ECO:0007669"/>
    <property type="project" value="UniProtKB-KW"/>
</dbReference>
<sequence length="276" mass="31826">MTNNTNLQRAKQKKDDEFYTRLEDIEKELSHYVQHLKGKVIYCNADGEESNFWKYFTSNFQTLQIKKVIATSYNSAGNGEMLEYDGKQVIKKSLVGNGSFNSQECKAILEQSDIIITNPPFSLFRHYIDTIKDKDFLVIGSINAVAYNNVFKLFQDDKIVLGYNNVKYFITSDDTVRQVNSCAWFTTLPVVKPELVLTKKYNATDYPTYDNYPAINVNKVADIPKDYTGAMGVPITFLTKYSNNNKFRLLDQTSPYINGKKQYKRVIIQHRTNDNN</sequence>
<dbReference type="PROSITE" id="PS00092">
    <property type="entry name" value="N6_MTASE"/>
    <property type="match status" value="1"/>
</dbReference>
<reference evidence="1 2" key="1">
    <citation type="journal article" date="2015" name="BMC Genomics">
        <title>Comparative genome analysis of Prevotella intermedia strain isolated from infected root canal reveals features related to pathogenicity and adaptation.</title>
        <authorList>
            <person name="Ruan Y."/>
            <person name="Shen L."/>
            <person name="Zou Y."/>
            <person name="Qi Z."/>
            <person name="Yin J."/>
            <person name="Jiang J."/>
            <person name="Guo L."/>
            <person name="He L."/>
            <person name="Chen Z."/>
            <person name="Tang Z."/>
            <person name="Qin S."/>
        </authorList>
    </citation>
    <scope>NUCLEOTIDE SEQUENCE [LARGE SCALE GENOMIC DNA]</scope>
    <source>
        <strain evidence="1 2">ZT</strain>
    </source>
</reference>
<proteinExistence type="predicted"/>
<dbReference type="InterPro" id="IPR025247">
    <property type="entry name" value="EcoRI-like_methylase"/>
</dbReference>
<organism evidence="1 2">
    <name type="scientific">Prevotella intermedia ZT</name>
    <dbReference type="NCBI Taxonomy" id="1347790"/>
    <lineage>
        <taxon>Bacteria</taxon>
        <taxon>Pseudomonadati</taxon>
        <taxon>Bacteroidota</taxon>
        <taxon>Bacteroidia</taxon>
        <taxon>Bacteroidales</taxon>
        <taxon>Prevotellaceae</taxon>
        <taxon>Prevotella</taxon>
    </lineage>
</organism>
<accession>A0AAP0VDS4</accession>
<comment type="caution">
    <text evidence="1">The sequence shown here is derived from an EMBL/GenBank/DDBJ whole genome shotgun (WGS) entry which is preliminary data.</text>
</comment>
<dbReference type="AlphaFoldDB" id="A0AAP0VDS4"/>
<dbReference type="Proteomes" id="UP000032541">
    <property type="component" value="Unassembled WGS sequence"/>
</dbReference>
<dbReference type="GO" id="GO:0003676">
    <property type="term" value="F:nucleic acid binding"/>
    <property type="evidence" value="ECO:0007669"/>
    <property type="project" value="InterPro"/>
</dbReference>
<keyword evidence="1" id="KW-0808">Transferase</keyword>
<dbReference type="GO" id="GO:0032259">
    <property type="term" value="P:methylation"/>
    <property type="evidence" value="ECO:0007669"/>
    <property type="project" value="UniProtKB-KW"/>
</dbReference>
<dbReference type="RefSeq" id="WP_045166496.1">
    <property type="nucleotide sequence ID" value="NZ_ATMK01000001.1"/>
</dbReference>
<keyword evidence="1" id="KW-0489">Methyltransferase</keyword>
<evidence type="ECO:0000313" key="1">
    <source>
        <dbReference type="EMBL" id="KJJ88146.1"/>
    </source>
</evidence>
<name>A0AAP0VDS4_PREIN</name>
<evidence type="ECO:0000313" key="2">
    <source>
        <dbReference type="Proteomes" id="UP000032541"/>
    </source>
</evidence>
<dbReference type="InterPro" id="IPR002052">
    <property type="entry name" value="DNA_methylase_N6_adenine_CS"/>
</dbReference>
<dbReference type="Pfam" id="PF13651">
    <property type="entry name" value="EcoRI_methylase"/>
    <property type="match status" value="1"/>
</dbReference>
<dbReference type="EMBL" id="ATMK01000001">
    <property type="protein sequence ID" value="KJJ88146.1"/>
    <property type="molecule type" value="Genomic_DNA"/>
</dbReference>
<gene>
    <name evidence="1" type="ORF">M573_101069</name>
</gene>
<protein>
    <submittedName>
        <fullName evidence="1">Modification methylase</fullName>
    </submittedName>
</protein>